<dbReference type="EMBL" id="JANBTW010000053">
    <property type="protein sequence ID" value="KAJ2674834.1"/>
    <property type="molecule type" value="Genomic_DNA"/>
</dbReference>
<evidence type="ECO:0000313" key="2">
    <source>
        <dbReference type="EMBL" id="KAJ2674834.1"/>
    </source>
</evidence>
<name>A0A9W8G6M8_9FUNG</name>
<dbReference type="Proteomes" id="UP001151518">
    <property type="component" value="Unassembled WGS sequence"/>
</dbReference>
<feature type="compositionally biased region" description="Acidic residues" evidence="1">
    <location>
        <begin position="335"/>
        <end position="344"/>
    </location>
</feature>
<proteinExistence type="predicted"/>
<feature type="region of interest" description="Disordered" evidence="1">
    <location>
        <begin position="320"/>
        <end position="379"/>
    </location>
</feature>
<protein>
    <submittedName>
        <fullName evidence="2">Uncharacterized protein</fullName>
    </submittedName>
</protein>
<gene>
    <name evidence="2" type="ORF">GGI25_004221</name>
</gene>
<dbReference type="OrthoDB" id="5549344at2759"/>
<feature type="compositionally biased region" description="Low complexity" evidence="1">
    <location>
        <begin position="345"/>
        <end position="357"/>
    </location>
</feature>
<comment type="caution">
    <text evidence="2">The sequence shown here is derived from an EMBL/GenBank/DDBJ whole genome shotgun (WGS) entry which is preliminary data.</text>
</comment>
<evidence type="ECO:0000256" key="1">
    <source>
        <dbReference type="SAM" id="MobiDB-lite"/>
    </source>
</evidence>
<organism evidence="2 3">
    <name type="scientific">Coemansia spiralis</name>
    <dbReference type="NCBI Taxonomy" id="417178"/>
    <lineage>
        <taxon>Eukaryota</taxon>
        <taxon>Fungi</taxon>
        <taxon>Fungi incertae sedis</taxon>
        <taxon>Zoopagomycota</taxon>
        <taxon>Kickxellomycotina</taxon>
        <taxon>Kickxellomycetes</taxon>
        <taxon>Kickxellales</taxon>
        <taxon>Kickxellaceae</taxon>
        <taxon>Coemansia</taxon>
    </lineage>
</organism>
<feature type="region of interest" description="Disordered" evidence="1">
    <location>
        <begin position="1"/>
        <end position="22"/>
    </location>
</feature>
<dbReference type="AlphaFoldDB" id="A0A9W8G6M8"/>
<accession>A0A9W8G6M8</accession>
<reference evidence="2" key="1">
    <citation type="submission" date="2022-07" db="EMBL/GenBank/DDBJ databases">
        <title>Phylogenomic reconstructions and comparative analyses of Kickxellomycotina fungi.</title>
        <authorList>
            <person name="Reynolds N.K."/>
            <person name="Stajich J.E."/>
            <person name="Barry K."/>
            <person name="Grigoriev I.V."/>
            <person name="Crous P."/>
            <person name="Smith M.E."/>
        </authorList>
    </citation>
    <scope>NUCLEOTIDE SEQUENCE</scope>
    <source>
        <strain evidence="2">NRRL 3115</strain>
    </source>
</reference>
<evidence type="ECO:0000313" key="3">
    <source>
        <dbReference type="Proteomes" id="UP001151518"/>
    </source>
</evidence>
<sequence>MSGPRRSTDSLSHGALDAPREPFTVHQHQIAKPTCSSISGHITFPNNLHAQCAAPAAAQSPAALQPGQPACPSLAITPRASSFFSQQAIHPASNCAPVGGRLSTAIAASPKASTALSHLSPVTALGSFSPPCTPCQLGKEARDSPQARSLPTCGIRDHQCARPLSFLALVQAPAKQQAGSSGHLGLCSPSLAHYCGSEPTMCVDNCAWEDARGAALEWDANNQRLRQMQNNGAADSRGCPALAWATPLAKQGTHGCTSSANIDNGSSGQLLASCTKPNNEGGQRTSWPRHRLLSSSSFSHAMPPDHPVLVSMAKRKSVFYRRPKPPSPQPPADQTPEDAAEQESSDIGSDGDCSCASPAAHDTGYEPGSDASDESEEEMYTTAAYLDTDTEFLPSYDSQLSYQLCQQLPFFSCHFAQDTQSFIPTQSPAHLVRPCTVKEQPTVYEMDEREFYPPTLEIVDSIIEYLNLIYRVDTCAAIIPMGRRLPELHEFIWRLMDGTMVDLWTAIACAILLRRIYRSRSYSEEAPYEAAHSLFLGVFMLSSISCVNTSRPEVLGAAGIVRILDSWYETHDLVRIKRETLVLLNYRTWISLPDILAYGKNNIFDIYRINSSYTFFKKRQEQRMRLEEENQKRIARRKSLVARLERFMHRTPHDSLGSWNTETMYCTESRFLFRHLPWFPGSINPVHVTARSENINLYYNSWNKKYLPVFSPLLPPTRTRVSSTTN</sequence>